<dbReference type="InterPro" id="IPR007630">
    <property type="entry name" value="RNA_pol_sigma70_r4"/>
</dbReference>
<keyword evidence="2" id="KW-0805">Transcription regulation</keyword>
<comment type="similarity">
    <text evidence="1">Belongs to the sigma-70 factor family. ECF subfamily.</text>
</comment>
<comment type="caution">
    <text evidence="8">The sequence shown here is derived from an EMBL/GenBank/DDBJ whole genome shotgun (WGS) entry which is preliminary data.</text>
</comment>
<name>A0ABU0XA77_9PSEU</name>
<gene>
    <name evidence="8" type="ORF">CKY47_34935</name>
</gene>
<dbReference type="Proteomes" id="UP001225605">
    <property type="component" value="Unassembled WGS sequence"/>
</dbReference>
<dbReference type="InterPro" id="IPR014284">
    <property type="entry name" value="RNA_pol_sigma-70_dom"/>
</dbReference>
<feature type="domain" description="RNA polymerase sigma-70 region 4" evidence="7">
    <location>
        <begin position="107"/>
        <end position="156"/>
    </location>
</feature>
<keyword evidence="4" id="KW-0238">DNA-binding</keyword>
<evidence type="ECO:0000259" key="6">
    <source>
        <dbReference type="Pfam" id="PF04542"/>
    </source>
</evidence>
<dbReference type="EMBL" id="NSDM01000028">
    <property type="protein sequence ID" value="MDQ2589051.1"/>
    <property type="molecule type" value="Genomic_DNA"/>
</dbReference>
<dbReference type="SUPFAM" id="SSF88946">
    <property type="entry name" value="Sigma2 domain of RNA polymerase sigma factors"/>
    <property type="match status" value="1"/>
</dbReference>
<organism evidence="8 9">
    <name type="scientific">Saccharothrix yanglingensis</name>
    <dbReference type="NCBI Taxonomy" id="659496"/>
    <lineage>
        <taxon>Bacteria</taxon>
        <taxon>Bacillati</taxon>
        <taxon>Actinomycetota</taxon>
        <taxon>Actinomycetes</taxon>
        <taxon>Pseudonocardiales</taxon>
        <taxon>Pseudonocardiaceae</taxon>
        <taxon>Saccharothrix</taxon>
    </lineage>
</organism>
<keyword evidence="5" id="KW-0804">Transcription</keyword>
<evidence type="ECO:0000313" key="8">
    <source>
        <dbReference type="EMBL" id="MDQ2589051.1"/>
    </source>
</evidence>
<dbReference type="InterPro" id="IPR039425">
    <property type="entry name" value="RNA_pol_sigma-70-like"/>
</dbReference>
<dbReference type="Gene3D" id="1.10.10.10">
    <property type="entry name" value="Winged helix-like DNA-binding domain superfamily/Winged helix DNA-binding domain"/>
    <property type="match status" value="1"/>
</dbReference>
<dbReference type="InterPro" id="IPR013325">
    <property type="entry name" value="RNA_pol_sigma_r2"/>
</dbReference>
<keyword evidence="9" id="KW-1185">Reference proteome</keyword>
<dbReference type="InterPro" id="IPR013324">
    <property type="entry name" value="RNA_pol_sigma_r3/r4-like"/>
</dbReference>
<dbReference type="RefSeq" id="WP_306750729.1">
    <property type="nucleotide sequence ID" value="NZ_NSDM01000028.1"/>
</dbReference>
<feature type="domain" description="RNA polymerase sigma-70 region 2" evidence="6">
    <location>
        <begin position="7"/>
        <end position="76"/>
    </location>
</feature>
<dbReference type="CDD" id="cd06171">
    <property type="entry name" value="Sigma70_r4"/>
    <property type="match status" value="1"/>
</dbReference>
<dbReference type="NCBIfam" id="TIGR02937">
    <property type="entry name" value="sigma70-ECF"/>
    <property type="match status" value="1"/>
</dbReference>
<dbReference type="InterPro" id="IPR007627">
    <property type="entry name" value="RNA_pol_sigma70_r2"/>
</dbReference>
<evidence type="ECO:0000313" key="9">
    <source>
        <dbReference type="Proteomes" id="UP001225605"/>
    </source>
</evidence>
<evidence type="ECO:0000256" key="5">
    <source>
        <dbReference type="ARBA" id="ARBA00023163"/>
    </source>
</evidence>
<keyword evidence="3" id="KW-0731">Sigma factor</keyword>
<evidence type="ECO:0000256" key="2">
    <source>
        <dbReference type="ARBA" id="ARBA00023015"/>
    </source>
</evidence>
<evidence type="ECO:0000259" key="7">
    <source>
        <dbReference type="Pfam" id="PF04545"/>
    </source>
</evidence>
<proteinExistence type="inferred from homology"/>
<protein>
    <submittedName>
        <fullName evidence="8">RNA polymerase</fullName>
    </submittedName>
</protein>
<dbReference type="PANTHER" id="PTHR43133:SF8">
    <property type="entry name" value="RNA POLYMERASE SIGMA FACTOR HI_1459-RELATED"/>
    <property type="match status" value="1"/>
</dbReference>
<evidence type="ECO:0000256" key="4">
    <source>
        <dbReference type="ARBA" id="ARBA00023125"/>
    </source>
</evidence>
<evidence type="ECO:0000256" key="3">
    <source>
        <dbReference type="ARBA" id="ARBA00023082"/>
    </source>
</evidence>
<dbReference type="SUPFAM" id="SSF88659">
    <property type="entry name" value="Sigma3 and sigma4 domains of RNA polymerase sigma factors"/>
    <property type="match status" value="1"/>
</dbReference>
<dbReference type="PANTHER" id="PTHR43133">
    <property type="entry name" value="RNA POLYMERASE ECF-TYPE SIGMA FACTO"/>
    <property type="match status" value="1"/>
</dbReference>
<reference evidence="8 9" key="1">
    <citation type="submission" date="2017-06" db="EMBL/GenBank/DDBJ databases">
        <title>Cultured bacterium strain Saccharothrix yanglingensis Hhs.015.</title>
        <authorList>
            <person name="Xia Y."/>
        </authorList>
    </citation>
    <scope>NUCLEOTIDE SEQUENCE [LARGE SCALE GENOMIC DNA]</scope>
    <source>
        <strain evidence="8 9">Hhs.015</strain>
    </source>
</reference>
<sequence>MSAFEELVEAHGSALLGYASRLTRGDHHRAEDVVQETWLRAWRNLDRMTEDRGSVRAWLMRVAHNIVVDQYRSRRARPTEVEMPEGDPTSVPGPADEVLNRVVVGSVLEALPPTHRSTVVEVYFADRTAAGAAEVLSVPVGTVKSRVHKALRVLRAELPAPAALEAA</sequence>
<dbReference type="Pfam" id="PF04542">
    <property type="entry name" value="Sigma70_r2"/>
    <property type="match status" value="1"/>
</dbReference>
<dbReference type="Pfam" id="PF04545">
    <property type="entry name" value="Sigma70_r4"/>
    <property type="match status" value="1"/>
</dbReference>
<dbReference type="Gene3D" id="1.10.1740.10">
    <property type="match status" value="1"/>
</dbReference>
<evidence type="ECO:0000256" key="1">
    <source>
        <dbReference type="ARBA" id="ARBA00010641"/>
    </source>
</evidence>
<accession>A0ABU0XA77</accession>
<dbReference type="InterPro" id="IPR036388">
    <property type="entry name" value="WH-like_DNA-bd_sf"/>
</dbReference>